<evidence type="ECO:0000313" key="10">
    <source>
        <dbReference type="Proteomes" id="UP000586042"/>
    </source>
</evidence>
<feature type="transmembrane region" description="Helical" evidence="7">
    <location>
        <begin position="212"/>
        <end position="231"/>
    </location>
</feature>
<evidence type="ECO:0000256" key="6">
    <source>
        <dbReference type="ARBA" id="ARBA00023136"/>
    </source>
</evidence>
<dbReference type="InterPro" id="IPR036259">
    <property type="entry name" value="MFS_trans_sf"/>
</dbReference>
<dbReference type="SUPFAM" id="SSF103473">
    <property type="entry name" value="MFS general substrate transporter"/>
    <property type="match status" value="1"/>
</dbReference>
<evidence type="ECO:0000256" key="4">
    <source>
        <dbReference type="ARBA" id="ARBA00022692"/>
    </source>
</evidence>
<dbReference type="NCBIfam" id="TIGR00711">
    <property type="entry name" value="efflux_EmrB"/>
    <property type="match status" value="1"/>
</dbReference>
<evidence type="ECO:0000256" key="2">
    <source>
        <dbReference type="ARBA" id="ARBA00022448"/>
    </source>
</evidence>
<comment type="subcellular location">
    <subcellularLocation>
        <location evidence="1">Cell membrane</location>
        <topology evidence="1">Multi-pass membrane protein</topology>
    </subcellularLocation>
</comment>
<evidence type="ECO:0000256" key="7">
    <source>
        <dbReference type="SAM" id="Phobius"/>
    </source>
</evidence>
<feature type="transmembrane region" description="Helical" evidence="7">
    <location>
        <begin position="451"/>
        <end position="470"/>
    </location>
</feature>
<keyword evidence="6 7" id="KW-0472">Membrane</keyword>
<comment type="caution">
    <text evidence="9">The sequence shown here is derived from an EMBL/GenBank/DDBJ whole genome shotgun (WGS) entry which is preliminary data.</text>
</comment>
<dbReference type="PANTHER" id="PTHR42718:SF39">
    <property type="entry name" value="ACTINORHODIN TRANSPORTER-RELATED"/>
    <property type="match status" value="1"/>
</dbReference>
<keyword evidence="5 7" id="KW-1133">Transmembrane helix</keyword>
<dbReference type="InterPro" id="IPR004638">
    <property type="entry name" value="EmrB-like"/>
</dbReference>
<dbReference type="CDD" id="cd17321">
    <property type="entry name" value="MFS_MMR_MDR_like"/>
    <property type="match status" value="1"/>
</dbReference>
<sequence>MTVTAPSAVTTLQPHRWRWPALGVILAAEVMDMLDALITTIAAPTIRQDLGGEESLVQWLGAGYTLAMAVGLITGGRLGDLLGRKRMFLIGAAGFTVMSLLCGLAGDPELLIAGRALQGLFGAVMLPQGLGMIKEMFPPEELGKAFGAFGPVMTLGSVGGPILGGWLVDADLFGAGWRMIFLINLPLGLAAVLAGLKFLPEVRLTDATRLDLVGVLLVSAAAFLLVYPLIQGPELDWPVWTFASMAGSIVMFAVFAVFESHRARSGKDPLVTPSLFRKRAFTGGLVAGLAFFSGLIGFSLVLSLFTQVGLHYSPLKAGLTSLPQALGSVAGFGLAMSGLQEKLGRGLLQIGAVVMAAGAVVFGVTVHLTGLDVSPWQLAPGLAIAGIGMGMIMAPFFDIVLAGVDHRESGSASGTLTAVQQLGAALGTAVLGTFFFHLLKAQWSFGAAMQATVWVEVGLLGLTLALSFLLPRRAQTDQPAH</sequence>
<dbReference type="PROSITE" id="PS50850">
    <property type="entry name" value="MFS"/>
    <property type="match status" value="1"/>
</dbReference>
<keyword evidence="10" id="KW-1185">Reference proteome</keyword>
<feature type="transmembrane region" description="Helical" evidence="7">
    <location>
        <begin position="237"/>
        <end position="258"/>
    </location>
</feature>
<dbReference type="GO" id="GO:0005886">
    <property type="term" value="C:plasma membrane"/>
    <property type="evidence" value="ECO:0007669"/>
    <property type="project" value="UniProtKB-SubCell"/>
</dbReference>
<keyword evidence="4 7" id="KW-0812">Transmembrane</keyword>
<evidence type="ECO:0000256" key="3">
    <source>
        <dbReference type="ARBA" id="ARBA00022475"/>
    </source>
</evidence>
<dbReference type="InterPro" id="IPR011701">
    <property type="entry name" value="MFS"/>
</dbReference>
<proteinExistence type="predicted"/>
<feature type="transmembrane region" description="Helical" evidence="7">
    <location>
        <begin position="87"/>
        <end position="106"/>
    </location>
</feature>
<feature type="transmembrane region" description="Helical" evidence="7">
    <location>
        <begin position="317"/>
        <end position="335"/>
    </location>
</feature>
<feature type="transmembrane region" description="Helical" evidence="7">
    <location>
        <begin position="416"/>
        <end position="439"/>
    </location>
</feature>
<feature type="transmembrane region" description="Helical" evidence="7">
    <location>
        <begin position="112"/>
        <end position="133"/>
    </location>
</feature>
<keyword evidence="3" id="KW-1003">Cell membrane</keyword>
<feature type="transmembrane region" description="Helical" evidence="7">
    <location>
        <begin position="56"/>
        <end position="75"/>
    </location>
</feature>
<dbReference type="Gene3D" id="1.20.1250.20">
    <property type="entry name" value="MFS general substrate transporter like domains"/>
    <property type="match status" value="2"/>
</dbReference>
<reference evidence="9 10" key="1">
    <citation type="submission" date="2020-06" db="EMBL/GenBank/DDBJ databases">
        <title>Nonomuraea sp. SMC257, a novel actinomycete isolated from soil.</title>
        <authorList>
            <person name="Chanama M."/>
        </authorList>
    </citation>
    <scope>NUCLEOTIDE SEQUENCE [LARGE SCALE GENOMIC DNA]</scope>
    <source>
        <strain evidence="9 10">SMC257</strain>
    </source>
</reference>
<evidence type="ECO:0000259" key="8">
    <source>
        <dbReference type="PROSITE" id="PS50850"/>
    </source>
</evidence>
<name>A0A7Y6IDC3_9ACTN</name>
<feature type="transmembrane region" description="Helical" evidence="7">
    <location>
        <begin position="279"/>
        <end position="305"/>
    </location>
</feature>
<feature type="transmembrane region" description="Helical" evidence="7">
    <location>
        <begin position="382"/>
        <end position="404"/>
    </location>
</feature>
<dbReference type="EMBL" id="JABWGN010000014">
    <property type="protein sequence ID" value="NUW36192.1"/>
    <property type="molecule type" value="Genomic_DNA"/>
</dbReference>
<dbReference type="RefSeq" id="WP_175593640.1">
    <property type="nucleotide sequence ID" value="NZ_JABWGN010000014.1"/>
</dbReference>
<dbReference type="PANTHER" id="PTHR42718">
    <property type="entry name" value="MAJOR FACILITATOR SUPERFAMILY MULTIDRUG TRANSPORTER MFSC"/>
    <property type="match status" value="1"/>
</dbReference>
<accession>A0A7Y6IDC3</accession>
<dbReference type="Proteomes" id="UP000586042">
    <property type="component" value="Unassembled WGS sequence"/>
</dbReference>
<evidence type="ECO:0000256" key="1">
    <source>
        <dbReference type="ARBA" id="ARBA00004651"/>
    </source>
</evidence>
<protein>
    <submittedName>
        <fullName evidence="9">DHA2 family efflux MFS transporter permease subunit</fullName>
    </submittedName>
</protein>
<dbReference type="InterPro" id="IPR020846">
    <property type="entry name" value="MFS_dom"/>
</dbReference>
<organism evidence="9 10">
    <name type="scientific">Nonomuraea montanisoli</name>
    <dbReference type="NCBI Taxonomy" id="2741721"/>
    <lineage>
        <taxon>Bacteria</taxon>
        <taxon>Bacillati</taxon>
        <taxon>Actinomycetota</taxon>
        <taxon>Actinomycetes</taxon>
        <taxon>Streptosporangiales</taxon>
        <taxon>Streptosporangiaceae</taxon>
        <taxon>Nonomuraea</taxon>
    </lineage>
</organism>
<evidence type="ECO:0000256" key="5">
    <source>
        <dbReference type="ARBA" id="ARBA00022989"/>
    </source>
</evidence>
<feature type="transmembrane region" description="Helical" evidence="7">
    <location>
        <begin position="347"/>
        <end position="370"/>
    </location>
</feature>
<keyword evidence="2" id="KW-0813">Transport</keyword>
<feature type="transmembrane region" description="Helical" evidence="7">
    <location>
        <begin position="179"/>
        <end position="200"/>
    </location>
</feature>
<evidence type="ECO:0000313" key="9">
    <source>
        <dbReference type="EMBL" id="NUW36192.1"/>
    </source>
</evidence>
<dbReference type="GO" id="GO:0022857">
    <property type="term" value="F:transmembrane transporter activity"/>
    <property type="evidence" value="ECO:0007669"/>
    <property type="project" value="InterPro"/>
</dbReference>
<dbReference type="AlphaFoldDB" id="A0A7Y6IDC3"/>
<feature type="transmembrane region" description="Helical" evidence="7">
    <location>
        <begin position="21"/>
        <end position="44"/>
    </location>
</feature>
<feature type="transmembrane region" description="Helical" evidence="7">
    <location>
        <begin position="145"/>
        <end position="167"/>
    </location>
</feature>
<feature type="domain" description="Major facilitator superfamily (MFS) profile" evidence="8">
    <location>
        <begin position="21"/>
        <end position="475"/>
    </location>
</feature>
<dbReference type="Pfam" id="PF07690">
    <property type="entry name" value="MFS_1"/>
    <property type="match status" value="1"/>
</dbReference>
<gene>
    <name evidence="9" type="ORF">HTZ77_32970</name>
</gene>